<dbReference type="InterPro" id="IPR038209">
    <property type="entry name" value="CKK_dom_sf"/>
</dbReference>
<evidence type="ECO:0000256" key="2">
    <source>
        <dbReference type="ARBA" id="ARBA00022490"/>
    </source>
</evidence>
<dbReference type="InterPro" id="IPR014797">
    <property type="entry name" value="CKK_CAMSAP"/>
</dbReference>
<dbReference type="CDD" id="cd22265">
    <property type="entry name" value="UDM1_RNF168"/>
    <property type="match status" value="1"/>
</dbReference>
<feature type="region of interest" description="Disordered" evidence="7">
    <location>
        <begin position="310"/>
        <end position="340"/>
    </location>
</feature>
<evidence type="ECO:0000259" key="8">
    <source>
        <dbReference type="PROSITE" id="PS50021"/>
    </source>
</evidence>
<dbReference type="SUPFAM" id="SSF47576">
    <property type="entry name" value="Calponin-homology domain, CH-domain"/>
    <property type="match status" value="1"/>
</dbReference>
<feature type="compositionally biased region" description="Polar residues" evidence="7">
    <location>
        <begin position="929"/>
        <end position="944"/>
    </location>
</feature>
<protein>
    <submittedName>
        <fullName evidence="10">Calmodulin-regulated spectrin-associated protein 1-B</fullName>
    </submittedName>
</protein>
<feature type="region of interest" description="Disordered" evidence="7">
    <location>
        <begin position="808"/>
        <end position="915"/>
    </location>
</feature>
<feature type="compositionally biased region" description="Basic and acidic residues" evidence="7">
    <location>
        <begin position="311"/>
        <end position="320"/>
    </location>
</feature>
<dbReference type="InterPro" id="IPR036872">
    <property type="entry name" value="CH_dom_sf"/>
</dbReference>
<comment type="domain">
    <text evidence="6">The CKK domain binds microtubules.</text>
</comment>
<dbReference type="GO" id="GO:0031175">
    <property type="term" value="P:neuron projection development"/>
    <property type="evidence" value="ECO:0007669"/>
    <property type="project" value="InterPro"/>
</dbReference>
<feature type="compositionally biased region" description="Low complexity" evidence="7">
    <location>
        <begin position="814"/>
        <end position="826"/>
    </location>
</feature>
<evidence type="ECO:0000256" key="1">
    <source>
        <dbReference type="ARBA" id="ARBA00004245"/>
    </source>
</evidence>
<accession>A0AA47MDV1</accession>
<dbReference type="Pfam" id="PF17095">
    <property type="entry name" value="CAMSAP_CC1"/>
    <property type="match status" value="1"/>
</dbReference>
<dbReference type="Pfam" id="PF08683">
    <property type="entry name" value="CAMSAP_CKK"/>
    <property type="match status" value="1"/>
</dbReference>
<evidence type="ECO:0000256" key="3">
    <source>
        <dbReference type="ARBA" id="ARBA00022701"/>
    </source>
</evidence>
<keyword evidence="2" id="KW-0963">Cytoplasm</keyword>
<dbReference type="InterPro" id="IPR032940">
    <property type="entry name" value="CAMSAP"/>
</dbReference>
<dbReference type="EMBL" id="JAOPHQ010004668">
    <property type="protein sequence ID" value="KAK0138309.1"/>
    <property type="molecule type" value="Genomic_DNA"/>
</dbReference>
<dbReference type="InterPro" id="IPR022613">
    <property type="entry name" value="CH_CAMSAP_2"/>
</dbReference>
<feature type="compositionally biased region" description="Basic residues" evidence="7">
    <location>
        <begin position="1122"/>
        <end position="1136"/>
    </location>
</feature>
<dbReference type="Pfam" id="PF25532">
    <property type="entry name" value="CH_CAMSAP2_N"/>
    <property type="match status" value="1"/>
</dbReference>
<keyword evidence="11" id="KW-1185">Reference proteome</keyword>
<keyword evidence="5" id="KW-0206">Cytoskeleton</keyword>
<feature type="region of interest" description="Disordered" evidence="7">
    <location>
        <begin position="474"/>
        <end position="565"/>
    </location>
</feature>
<feature type="region of interest" description="Disordered" evidence="7">
    <location>
        <begin position="929"/>
        <end position="1028"/>
    </location>
</feature>
<dbReference type="GO" id="GO:0031122">
    <property type="term" value="P:cytoplasmic microtubule organization"/>
    <property type="evidence" value="ECO:0007669"/>
    <property type="project" value="TreeGrafter"/>
</dbReference>
<evidence type="ECO:0000313" key="11">
    <source>
        <dbReference type="Proteomes" id="UP001174136"/>
    </source>
</evidence>
<dbReference type="GO" id="GO:0007026">
    <property type="term" value="P:negative regulation of microtubule depolymerization"/>
    <property type="evidence" value="ECO:0007669"/>
    <property type="project" value="TreeGrafter"/>
</dbReference>
<dbReference type="GO" id="GO:0051011">
    <property type="term" value="F:microtubule minus-end binding"/>
    <property type="evidence" value="ECO:0007669"/>
    <property type="project" value="TreeGrafter"/>
</dbReference>
<feature type="compositionally biased region" description="Basic and acidic residues" evidence="7">
    <location>
        <begin position="983"/>
        <end position="1009"/>
    </location>
</feature>
<feature type="region of interest" description="Disordered" evidence="7">
    <location>
        <begin position="376"/>
        <end position="399"/>
    </location>
</feature>
<feature type="compositionally biased region" description="Low complexity" evidence="7">
    <location>
        <begin position="546"/>
        <end position="565"/>
    </location>
</feature>
<dbReference type="SMART" id="SM01051">
    <property type="entry name" value="CAMSAP_CKK"/>
    <property type="match status" value="1"/>
</dbReference>
<dbReference type="SUPFAM" id="SSF50346">
    <property type="entry name" value="PRC-barrel domain"/>
    <property type="match status" value="1"/>
</dbReference>
<sequence length="1347" mass="149941">MEDRRWATMEVDIAPRHLYDPAKAKIYASLRWLFAKAYGSDTPEDLQELFYVDQYEQEHIKPSVLQLLLSGELPPAVSLHSHQAVIKALLRRGIHVVEADEYVSEHDLGSTPIKMSAHITLIDALMVAYTSERVSTDRVVSSCGRFSNPGAFSQCPLENTLVSWINKVVIKMREISDSEHMRKELRDTYNYQKARCRDSPEGNPHHFPLVDDLMHNIFTATALLTVIHFYCPALIRLEDICLKEIPPIAETISNIQLLMAFSNKHLNRGFYLKIEDMLYCPPALKNNMVAFIAELFWLFEKVKPNFVQPRDSQEMKEGLRTKPSFSASEPQDSILAWPERRKSPVSRPLCHQEPYSLHTPPLEGAGFSLARASVDPHQTHQGNTTPSLPRCPPGAGLKAPPGRCKAQSLLGHVYISDEETEVEEEELVVIIHPPLAAGQRWDGAPGDALPPGAYSVDHQAQESFYLEPLMPAVSKPAKEKSVSPNKQEESGETSRGVRANIYTGISPATQRRGNPEAESLDPRATSAAITPTQSEHEDKEDSRCPSPCLSTTSQASSSCCSASDSNSVRMTTFADRKLKKKNLKNCGGASPASSSQRTTPDDSAMTFPPPLPHGGSAYPRGDNKPCWQGKESLGGYGFEKEGVAGSPPGLCSELVQLHMQLVEQQRAIEGQKKKMETAFTLQRLELGKAAFLNVIKNGGGKSDTLPRPLKRSPEVFPDILASERGRGKIYPSKDDSCLDELSLKESMGHGKVQGQGRRDNRLNPAGFAYMGAEPDLYGFCYSLENLNKSVSSIQQKIVQLSLQQSRLMKQGVATPTPSSPESGTPTKDPPLTPQTPPTAMSFSIAASPDDSGFGSISSRSLGRRSPIIPAKRHPLTKPTELKLSKEDSKLESAKHTTTQRTSNHSNTENIEEKPEDFILVKSPIRNIHRGSTFTVPCDTKSPSSHPRKGKKSSPFQAPVPFLPPPDELVIAPSEPAESEDEDKPNSPEKDDAIGEEMDFVKSHAIKVDQTDESVADASNCPTDNEQRNGLGFFFKHEEKAEDEMAKRRAAFLLKQERKAEEARLRKQQQEAENELKRDEARLKAEEDRVRKEEEKIRRELIKQEYLQRKRQELLEEQGAVKPRPKSLSTRRPRLKSPQHPSSLLPKASTRDEPTSSHRGSTLSLAAEPDDVTSGRSQRSYSRCSEDSFSVMSVEWDKRSTASFSLTADYNGPKLFKEPTSKSNKTIIINAVAHCCLAGRVNESQKNVVLEELEKCKANHLLILLRDGGCQYRGIYCYLTDTEEIIKFLGTGPRTVTHKMIDKLFKYSCDRKQFGIIPTKTLSITVDALTIHNHLWQVKRKGSLTMKK</sequence>
<dbReference type="Pfam" id="PF11971">
    <property type="entry name" value="CAMSAP_CH"/>
    <property type="match status" value="1"/>
</dbReference>
<keyword evidence="3 6" id="KW-0493">Microtubule</keyword>
<feature type="domain" description="CKK" evidence="9">
    <location>
        <begin position="1211"/>
        <end position="1345"/>
    </location>
</feature>
<dbReference type="InterPro" id="IPR058042">
    <property type="entry name" value="CAMSAP_N"/>
</dbReference>
<comment type="similarity">
    <text evidence="6">Belongs to the CAMSAP1 family.</text>
</comment>
<evidence type="ECO:0000256" key="7">
    <source>
        <dbReference type="SAM" id="MobiDB-lite"/>
    </source>
</evidence>
<reference evidence="10" key="1">
    <citation type="journal article" date="2023" name="Front. Mar. Sci.">
        <title>A new Merluccius polli reference genome to investigate the effects of global change in West African waters.</title>
        <authorList>
            <person name="Mateo J.L."/>
            <person name="Blanco-Fernandez C."/>
            <person name="Garcia-Vazquez E."/>
            <person name="Machado-Schiaffino G."/>
        </authorList>
    </citation>
    <scope>NUCLEOTIDE SEQUENCE</scope>
    <source>
        <strain evidence="10">C29</strain>
        <tissue evidence="10">Fin</tissue>
    </source>
</reference>
<dbReference type="PROSITE" id="PS51508">
    <property type="entry name" value="CKK"/>
    <property type="match status" value="1"/>
</dbReference>
<comment type="caution">
    <text evidence="10">The sequence shown here is derived from an EMBL/GenBank/DDBJ whole genome shotgun (WGS) entry which is preliminary data.</text>
</comment>
<dbReference type="InterPro" id="IPR001715">
    <property type="entry name" value="CH_dom"/>
</dbReference>
<feature type="region of interest" description="Disordered" evidence="7">
    <location>
        <begin position="1113"/>
        <end position="1178"/>
    </location>
</feature>
<dbReference type="GO" id="GO:0030507">
    <property type="term" value="F:spectrin binding"/>
    <property type="evidence" value="ECO:0007669"/>
    <property type="project" value="InterPro"/>
</dbReference>
<dbReference type="PROSITE" id="PS50021">
    <property type="entry name" value="CH"/>
    <property type="match status" value="1"/>
</dbReference>
<evidence type="ECO:0000259" key="9">
    <source>
        <dbReference type="PROSITE" id="PS51508"/>
    </source>
</evidence>
<feature type="compositionally biased region" description="Low complexity" evidence="7">
    <location>
        <begin position="851"/>
        <end position="868"/>
    </location>
</feature>
<name>A0AA47MDV1_MERPO</name>
<evidence type="ECO:0000313" key="10">
    <source>
        <dbReference type="EMBL" id="KAK0138309.1"/>
    </source>
</evidence>
<dbReference type="InterPro" id="IPR011033">
    <property type="entry name" value="PRC_barrel-like_sf"/>
</dbReference>
<feature type="region of interest" description="Disordered" evidence="7">
    <location>
        <begin position="582"/>
        <end position="621"/>
    </location>
</feature>
<evidence type="ECO:0000256" key="4">
    <source>
        <dbReference type="ARBA" id="ARBA00023054"/>
    </source>
</evidence>
<evidence type="ECO:0000256" key="5">
    <source>
        <dbReference type="ARBA" id="ARBA00023212"/>
    </source>
</evidence>
<feature type="compositionally biased region" description="Pro residues" evidence="7">
    <location>
        <begin position="827"/>
        <end position="836"/>
    </location>
</feature>
<feature type="compositionally biased region" description="Basic and acidic residues" evidence="7">
    <location>
        <begin position="879"/>
        <end position="894"/>
    </location>
</feature>
<feature type="compositionally biased region" description="Polar residues" evidence="7">
    <location>
        <begin position="895"/>
        <end position="908"/>
    </location>
</feature>
<proteinExistence type="inferred from homology"/>
<dbReference type="GO" id="GO:0036449">
    <property type="term" value="C:microtubule minus-end"/>
    <property type="evidence" value="ECO:0007669"/>
    <property type="project" value="TreeGrafter"/>
</dbReference>
<feature type="region of interest" description="Disordered" evidence="7">
    <location>
        <begin position="1059"/>
        <end position="1095"/>
    </location>
</feature>
<dbReference type="Proteomes" id="UP001174136">
    <property type="component" value="Unassembled WGS sequence"/>
</dbReference>
<dbReference type="GO" id="GO:0005516">
    <property type="term" value="F:calmodulin binding"/>
    <property type="evidence" value="ECO:0007669"/>
    <property type="project" value="InterPro"/>
</dbReference>
<feature type="compositionally biased region" description="Basic and acidic residues" evidence="7">
    <location>
        <begin position="476"/>
        <end position="489"/>
    </location>
</feature>
<dbReference type="PANTHER" id="PTHR21595">
    <property type="entry name" value="PATRONIN"/>
    <property type="match status" value="1"/>
</dbReference>
<dbReference type="Gene3D" id="3.10.20.360">
    <property type="entry name" value="CKK domain"/>
    <property type="match status" value="1"/>
</dbReference>
<evidence type="ECO:0000256" key="6">
    <source>
        <dbReference type="PROSITE-ProRule" id="PRU00841"/>
    </source>
</evidence>
<gene>
    <name evidence="10" type="primary">camsap1b_1</name>
    <name evidence="10" type="ORF">N1851_025371</name>
</gene>
<organism evidence="10 11">
    <name type="scientific">Merluccius polli</name>
    <name type="common">Benguela hake</name>
    <name type="synonym">Merluccius cadenati</name>
    <dbReference type="NCBI Taxonomy" id="89951"/>
    <lineage>
        <taxon>Eukaryota</taxon>
        <taxon>Metazoa</taxon>
        <taxon>Chordata</taxon>
        <taxon>Craniata</taxon>
        <taxon>Vertebrata</taxon>
        <taxon>Euteleostomi</taxon>
        <taxon>Actinopterygii</taxon>
        <taxon>Neopterygii</taxon>
        <taxon>Teleostei</taxon>
        <taxon>Neoteleostei</taxon>
        <taxon>Acanthomorphata</taxon>
        <taxon>Zeiogadaria</taxon>
        <taxon>Gadariae</taxon>
        <taxon>Gadiformes</taxon>
        <taxon>Gadoidei</taxon>
        <taxon>Merlucciidae</taxon>
        <taxon>Merluccius</taxon>
    </lineage>
</organism>
<feature type="domain" description="Calponin-homology (CH)" evidence="8">
    <location>
        <begin position="179"/>
        <end position="300"/>
    </location>
</feature>
<dbReference type="InterPro" id="IPR031372">
    <property type="entry name" value="CAMSAP_CC1"/>
</dbReference>
<comment type="subcellular location">
    <subcellularLocation>
        <location evidence="1">Cytoplasm</location>
        <location evidence="1">Cytoskeleton</location>
    </subcellularLocation>
</comment>
<dbReference type="PANTHER" id="PTHR21595:SF3">
    <property type="entry name" value="CALMODULIN-REGULATED SPECTRIN-ASSOCIATED PROTEIN 1"/>
    <property type="match status" value="1"/>
</dbReference>
<keyword evidence="4" id="KW-0175">Coiled coil</keyword>
<feature type="compositionally biased region" description="Basic and acidic residues" evidence="7">
    <location>
        <begin position="534"/>
        <end position="543"/>
    </location>
</feature>